<dbReference type="EMBL" id="JARBDR010000921">
    <property type="protein sequence ID" value="KAJ8298562.1"/>
    <property type="molecule type" value="Genomic_DNA"/>
</dbReference>
<feature type="compositionally biased region" description="Acidic residues" evidence="1">
    <location>
        <begin position="186"/>
        <end position="202"/>
    </location>
</feature>
<name>A0ABQ9E3W4_TEGGR</name>
<evidence type="ECO:0000313" key="2">
    <source>
        <dbReference type="EMBL" id="KAJ8298562.1"/>
    </source>
</evidence>
<protein>
    <submittedName>
        <fullName evidence="2">Uncharacterized protein</fullName>
    </submittedName>
</protein>
<dbReference type="Gene3D" id="3.30.70.1820">
    <property type="entry name" value="L1 transposable element, RRM domain"/>
    <property type="match status" value="1"/>
</dbReference>
<sequence length="202" mass="24330">MIDMQERSMRDNPIFTGIKEDNQQGYEDTEKLLEIHEEIETERIHRFGRRFGDRPRPIVARFSRFKQRETIRKKARELKGTGYGIYEQYPHEIEKARKELAWNNKAVLIKDKLYINNKLYVFPELKEDGNGEIANIEDRWTISFVPDNRTRREDRFRETRTYKRRKINSTESTTGGDMDIAHQDKEEEDKEEEVQLETENNE</sequence>
<accession>A0ABQ9E3W4</accession>
<dbReference type="Proteomes" id="UP001217089">
    <property type="component" value="Unassembled WGS sequence"/>
</dbReference>
<keyword evidence="3" id="KW-1185">Reference proteome</keyword>
<reference evidence="2 3" key="1">
    <citation type="submission" date="2022-12" db="EMBL/GenBank/DDBJ databases">
        <title>Chromosome-level genome of Tegillarca granosa.</title>
        <authorList>
            <person name="Kim J."/>
        </authorList>
    </citation>
    <scope>NUCLEOTIDE SEQUENCE [LARGE SCALE GENOMIC DNA]</scope>
    <source>
        <strain evidence="2">Teg-2019</strain>
        <tissue evidence="2">Adductor muscle</tissue>
    </source>
</reference>
<feature type="region of interest" description="Disordered" evidence="1">
    <location>
        <begin position="163"/>
        <end position="202"/>
    </location>
</feature>
<gene>
    <name evidence="2" type="ORF">KUTeg_022622</name>
</gene>
<comment type="caution">
    <text evidence="2">The sequence shown here is derived from an EMBL/GenBank/DDBJ whole genome shotgun (WGS) entry which is preliminary data.</text>
</comment>
<proteinExistence type="predicted"/>
<evidence type="ECO:0000313" key="3">
    <source>
        <dbReference type="Proteomes" id="UP001217089"/>
    </source>
</evidence>
<organism evidence="2 3">
    <name type="scientific">Tegillarca granosa</name>
    <name type="common">Malaysian cockle</name>
    <name type="synonym">Anadara granosa</name>
    <dbReference type="NCBI Taxonomy" id="220873"/>
    <lineage>
        <taxon>Eukaryota</taxon>
        <taxon>Metazoa</taxon>
        <taxon>Spiralia</taxon>
        <taxon>Lophotrochozoa</taxon>
        <taxon>Mollusca</taxon>
        <taxon>Bivalvia</taxon>
        <taxon>Autobranchia</taxon>
        <taxon>Pteriomorphia</taxon>
        <taxon>Arcoida</taxon>
        <taxon>Arcoidea</taxon>
        <taxon>Arcidae</taxon>
        <taxon>Tegillarca</taxon>
    </lineage>
</organism>
<evidence type="ECO:0000256" key="1">
    <source>
        <dbReference type="SAM" id="MobiDB-lite"/>
    </source>
</evidence>